<keyword evidence="2" id="KW-1185">Reference proteome</keyword>
<protein>
    <submittedName>
        <fullName evidence="1">Uncharacterized protein</fullName>
    </submittedName>
</protein>
<reference evidence="1 2" key="1">
    <citation type="submission" date="2024-02" db="EMBL/GenBank/DDBJ databases">
        <authorList>
            <person name="Daric V."/>
            <person name="Darras S."/>
        </authorList>
    </citation>
    <scope>NUCLEOTIDE SEQUENCE [LARGE SCALE GENOMIC DNA]</scope>
</reference>
<name>A0ABP0H5Y1_CLALP</name>
<comment type="caution">
    <text evidence="1">The sequence shown here is derived from an EMBL/GenBank/DDBJ whole genome shotgun (WGS) entry which is preliminary data.</text>
</comment>
<accession>A0ABP0H5Y1</accession>
<evidence type="ECO:0000313" key="1">
    <source>
        <dbReference type="EMBL" id="CAK8697950.1"/>
    </source>
</evidence>
<sequence length="158" mass="17963">MNINQWPTEMTKYKTMKEFGATNYLVKKSRDVKKQKGILGICDKNKGKTLSEELKNDVCGFYECDDNSRMCPGMKDSVSVRNKDGEKVQHHKRLVLSNLKELHSSWKETYPEKKIGFSSLRPKWCVLAGSSGTAALQDCFKTTLEDPHKKLKRSGSAL</sequence>
<proteinExistence type="predicted"/>
<dbReference type="PANTHER" id="PTHR46601:SF1">
    <property type="entry name" value="ADF-H DOMAIN-CONTAINING PROTEIN"/>
    <property type="match status" value="1"/>
</dbReference>
<dbReference type="PANTHER" id="PTHR46601">
    <property type="entry name" value="ULP_PROTEASE DOMAIN-CONTAINING PROTEIN"/>
    <property type="match status" value="1"/>
</dbReference>
<gene>
    <name evidence="1" type="ORF">CVLEPA_LOCUS31429</name>
</gene>
<organism evidence="1 2">
    <name type="scientific">Clavelina lepadiformis</name>
    <name type="common">Light-bulb sea squirt</name>
    <name type="synonym">Ascidia lepadiformis</name>
    <dbReference type="NCBI Taxonomy" id="159417"/>
    <lineage>
        <taxon>Eukaryota</taxon>
        <taxon>Metazoa</taxon>
        <taxon>Chordata</taxon>
        <taxon>Tunicata</taxon>
        <taxon>Ascidiacea</taxon>
        <taxon>Aplousobranchia</taxon>
        <taxon>Clavelinidae</taxon>
        <taxon>Clavelina</taxon>
    </lineage>
</organism>
<evidence type="ECO:0000313" key="2">
    <source>
        <dbReference type="Proteomes" id="UP001642483"/>
    </source>
</evidence>
<dbReference type="Proteomes" id="UP001642483">
    <property type="component" value="Unassembled WGS sequence"/>
</dbReference>
<dbReference type="EMBL" id="CAWYQH010000174">
    <property type="protein sequence ID" value="CAK8697950.1"/>
    <property type="molecule type" value="Genomic_DNA"/>
</dbReference>